<feature type="compositionally biased region" description="Basic and acidic residues" evidence="1">
    <location>
        <begin position="254"/>
        <end position="273"/>
    </location>
</feature>
<evidence type="ECO:0000256" key="1">
    <source>
        <dbReference type="SAM" id="MobiDB-lite"/>
    </source>
</evidence>
<feature type="region of interest" description="Disordered" evidence="1">
    <location>
        <begin position="203"/>
        <end position="373"/>
    </location>
</feature>
<feature type="compositionally biased region" description="Low complexity" evidence="1">
    <location>
        <begin position="121"/>
        <end position="150"/>
    </location>
</feature>
<dbReference type="EMBL" id="BTRK01000004">
    <property type="protein sequence ID" value="GMR49783.1"/>
    <property type="molecule type" value="Genomic_DNA"/>
</dbReference>
<protein>
    <submittedName>
        <fullName evidence="2">Uncharacterized protein</fullName>
    </submittedName>
</protein>
<feature type="compositionally biased region" description="Polar residues" evidence="1">
    <location>
        <begin position="111"/>
        <end position="120"/>
    </location>
</feature>
<evidence type="ECO:0000313" key="2">
    <source>
        <dbReference type="EMBL" id="GMR49783.1"/>
    </source>
</evidence>
<gene>
    <name evidence="2" type="ORF">PMAYCL1PPCAC_19978</name>
</gene>
<feature type="compositionally biased region" description="Low complexity" evidence="1">
    <location>
        <begin position="274"/>
        <end position="295"/>
    </location>
</feature>
<feature type="region of interest" description="Disordered" evidence="1">
    <location>
        <begin position="518"/>
        <end position="701"/>
    </location>
</feature>
<feature type="compositionally biased region" description="Low complexity" evidence="1">
    <location>
        <begin position="602"/>
        <end position="617"/>
    </location>
</feature>
<feature type="compositionally biased region" description="Basic and acidic residues" evidence="1">
    <location>
        <begin position="299"/>
        <end position="309"/>
    </location>
</feature>
<comment type="caution">
    <text evidence="2">The sequence shown here is derived from an EMBL/GenBank/DDBJ whole genome shotgun (WGS) entry which is preliminary data.</text>
</comment>
<dbReference type="AlphaFoldDB" id="A0AAN5I2R3"/>
<feature type="region of interest" description="Disordered" evidence="1">
    <location>
        <begin position="109"/>
        <end position="152"/>
    </location>
</feature>
<proteinExistence type="predicted"/>
<feature type="compositionally biased region" description="Low complexity" evidence="1">
    <location>
        <begin position="660"/>
        <end position="677"/>
    </location>
</feature>
<feature type="compositionally biased region" description="Pro residues" evidence="1">
    <location>
        <begin position="230"/>
        <end position="252"/>
    </location>
</feature>
<feature type="compositionally biased region" description="Low complexity" evidence="1">
    <location>
        <begin position="385"/>
        <end position="417"/>
    </location>
</feature>
<feature type="region of interest" description="Disordered" evidence="1">
    <location>
        <begin position="1"/>
        <end position="82"/>
    </location>
</feature>
<feature type="compositionally biased region" description="Polar residues" evidence="1">
    <location>
        <begin position="688"/>
        <end position="701"/>
    </location>
</feature>
<evidence type="ECO:0000313" key="3">
    <source>
        <dbReference type="Proteomes" id="UP001328107"/>
    </source>
</evidence>
<feature type="non-terminal residue" evidence="2">
    <location>
        <position position="1"/>
    </location>
</feature>
<name>A0AAN5I2R3_9BILA</name>
<organism evidence="2 3">
    <name type="scientific">Pristionchus mayeri</name>
    <dbReference type="NCBI Taxonomy" id="1317129"/>
    <lineage>
        <taxon>Eukaryota</taxon>
        <taxon>Metazoa</taxon>
        <taxon>Ecdysozoa</taxon>
        <taxon>Nematoda</taxon>
        <taxon>Chromadorea</taxon>
        <taxon>Rhabditida</taxon>
        <taxon>Rhabditina</taxon>
        <taxon>Diplogasteromorpha</taxon>
        <taxon>Diplogasteroidea</taxon>
        <taxon>Neodiplogasteridae</taxon>
        <taxon>Pristionchus</taxon>
    </lineage>
</organism>
<feature type="compositionally biased region" description="Polar residues" evidence="1">
    <location>
        <begin position="353"/>
        <end position="369"/>
    </location>
</feature>
<keyword evidence="3" id="KW-1185">Reference proteome</keyword>
<feature type="compositionally biased region" description="Low complexity" evidence="1">
    <location>
        <begin position="625"/>
        <end position="639"/>
    </location>
</feature>
<feature type="region of interest" description="Disordered" evidence="1">
    <location>
        <begin position="385"/>
        <end position="443"/>
    </location>
</feature>
<dbReference type="Proteomes" id="UP001328107">
    <property type="component" value="Unassembled WGS sequence"/>
</dbReference>
<accession>A0AAN5I2R3</accession>
<feature type="compositionally biased region" description="Low complexity" evidence="1">
    <location>
        <begin position="531"/>
        <end position="547"/>
    </location>
</feature>
<sequence length="713" mass="71975">AAIAAAAEAAAPAAAVPDAAAPAAEEPSPLQSSSTLTTTDAPLSLGAPVLQLQPPASPTASVSEDAAAPAADATRSQTPTAASLLHESTVAGLTVDTPTPVLMQEPGQERFVTNNEQSEATITKSSFSLESSTTFSSSTESGTATTAASTDYVLPTTSVVLMAEPEAAAAAPAAEPAAPTSFQTLTPAAVDVPVEIVRHLDDPTAWHSPSAPEADADRASAVSIAVVPKGGPPPLAREPPLPEAEPRGPPPLARESEEHHEFSRSVMVERRVLSPDSAAHAAATEADADAAPASTQEFKPAEQPEEKPSEATQSVAETKPAEPAAADSVPIPVSIREEDKPSEPTPAPADSTPIPSSTAEQQESSTVAGTDTVIPVTTADAAAAAEVPVASAAAQEQQQAAVPDADAAATTTSPTTANAPVSLDSTFKIEPSEEDIAQAPTMPRDRAMSIHEKSLLAHEPSGFIPGLETLPENEGTEVHVANAAESEKARRASLAPGAEGVVASTAFQAASTSCLFTVDEAAPRDEEEETTTAPASTASPSNESETTLASSIIDVTADATADAAKPQPPSLGGVQWMTESESGATAPEEHSRTPESPQTVVAAAPPQLQQQPEAAPAKKSYKLQASLPEAPAAPAADAPPSTPKSPTGASEPIKDSSSIPAAESATAVADAVQADAPPQTPKPPSGISWVTQPSGQESTAAAQITEAAQVLIY</sequence>
<feature type="compositionally biased region" description="Low complexity" evidence="1">
    <location>
        <begin position="1"/>
        <end position="39"/>
    </location>
</feature>
<reference evidence="3" key="1">
    <citation type="submission" date="2022-10" db="EMBL/GenBank/DDBJ databases">
        <title>Genome assembly of Pristionchus species.</title>
        <authorList>
            <person name="Yoshida K."/>
            <person name="Sommer R.J."/>
        </authorList>
    </citation>
    <scope>NUCLEOTIDE SEQUENCE [LARGE SCALE GENOMIC DNA]</scope>
    <source>
        <strain evidence="3">RS5460</strain>
    </source>
</reference>